<evidence type="ECO:0000256" key="7">
    <source>
        <dbReference type="PROSITE-ProRule" id="PRU01360"/>
    </source>
</evidence>
<comment type="caution">
    <text evidence="10">The sequence shown here is derived from an EMBL/GenBank/DDBJ whole genome shotgun (WGS) entry which is preliminary data.</text>
</comment>
<keyword evidence="8" id="KW-0732">Signal</keyword>
<dbReference type="Gene3D" id="2.60.40.1120">
    <property type="entry name" value="Carboxypeptidase-like, regulatory domain"/>
    <property type="match status" value="1"/>
</dbReference>
<evidence type="ECO:0000259" key="9">
    <source>
        <dbReference type="Pfam" id="PF07715"/>
    </source>
</evidence>
<dbReference type="OrthoDB" id="9768177at2"/>
<accession>A0A326RSB9</accession>
<protein>
    <submittedName>
        <fullName evidence="10">TonB-linked SusC/RagA family outer membrane protein</fullName>
    </submittedName>
</protein>
<comment type="similarity">
    <text evidence="7">Belongs to the TonB-dependent receptor family.</text>
</comment>
<evidence type="ECO:0000256" key="4">
    <source>
        <dbReference type="ARBA" id="ARBA00022692"/>
    </source>
</evidence>
<dbReference type="InterPro" id="IPR012910">
    <property type="entry name" value="Plug_dom"/>
</dbReference>
<feature type="chain" id="PRO_5016334466" evidence="8">
    <location>
        <begin position="21"/>
        <end position="1072"/>
    </location>
</feature>
<feature type="signal peptide" evidence="8">
    <location>
        <begin position="1"/>
        <end position="20"/>
    </location>
</feature>
<dbReference type="InterPro" id="IPR023996">
    <property type="entry name" value="TonB-dep_OMP_SusC/RagA"/>
</dbReference>
<dbReference type="InterPro" id="IPR008969">
    <property type="entry name" value="CarboxyPept-like_regulatory"/>
</dbReference>
<dbReference type="SUPFAM" id="SSF49464">
    <property type="entry name" value="Carboxypeptidase regulatory domain-like"/>
    <property type="match status" value="1"/>
</dbReference>
<dbReference type="NCBIfam" id="TIGR04056">
    <property type="entry name" value="OMP_RagA_SusC"/>
    <property type="match status" value="1"/>
</dbReference>
<evidence type="ECO:0000256" key="3">
    <source>
        <dbReference type="ARBA" id="ARBA00022452"/>
    </source>
</evidence>
<comment type="subcellular location">
    <subcellularLocation>
        <location evidence="1 7">Cell outer membrane</location>
        <topology evidence="1 7">Multi-pass membrane protein</topology>
    </subcellularLocation>
</comment>
<dbReference type="Gene3D" id="2.170.130.10">
    <property type="entry name" value="TonB-dependent receptor, plug domain"/>
    <property type="match status" value="1"/>
</dbReference>
<sequence>MKHLAILLLLLGSWAFPSLAQNQELFRGRVISGESRQALPGATVKVGDTQTVTISDENGEFRLRLPQGAYKLLISFIGFESVEISVSVPQSEPTIITLIPSDLQLAGVDVMSTGYQDIPKERVTGSFVTVDNELINRSVSPDIISRLNNVTSGLLINPQAGANQQLSIRGQSTFLANTQPLIIVDNFPYDGPLENINPNDVESITVLRDAAAASIWGARAGNGVIVITTKNGEYKQPLRVSFNANTTIFEQPDAFYAQKMSPADFLEVEELLFSRNFYNSALTSPNRNPISPGVELLDALQRGQITQDEADRQLAALRGLDLRNDINQYFYQPQIDQQYAFQVSGGGEKQRFGISLGYDATRENIKANDRNRISFKGNQEFMLWKGRITLSNQLALIQNRSTVNNQGLQELVISPGTELYPYARLTDDQGNPLPVVRDFRRSYVLGAEEAGFLNWEYFPLNDIGQSVVSNRSTEIRWTSGLVFKLAKGLQAEASYQYWNNSASRENYNSPESYFSRNLINTFSQRRQDGSFVYPVPRGAILDRASSDGVSHQFRSLIRYSGTVGKHSINALAGFEAKDYQFNSYSNRFYGYNRKLASTIPVDYINTYPYSYNPSLLRNIPFSTGLMDLTDRFLSYYGNVGYTYDNKLDVTLSARKDQSNLFGVRTNQRGVPLYSLGLGWAISEMSFYKFDQLPYLKVRTSYGYNGNIDKSLTGETTALFLTSSPFGFNSGTPFARIINPPYPDLRWERIKIINLGVDFETKNGRLSGSAEYYWKNGLDLIASTQLPPSSGLDSFRGNSANTAGQGMDIILNTKNLQGVWNWDTQILFSTNKEIVTKYLLEEPVNNVLIDGGFGFGSVSPVEGYPLYPLFSYRWAGLSADTGNPMGYLDGSPSDNFLAIIQNSGIEDLVFHGSARPTVFGAIRNTVGWKGLSFSFNIAYKLGYYYRRNSVLYSSLLGGMPGHSDYSLRWQNPGDELITDVPSVPLVRNVNRDNLHRFSEALVERGDHIRFQDISISYRFSENAKTRKVFSNLEVYSYLNNLGIIWKASSDPLDPEFRNLNPMRSFSLGLRGNF</sequence>
<reference evidence="10 11" key="1">
    <citation type="submission" date="2018-06" db="EMBL/GenBank/DDBJ databases">
        <title>Genomic Encyclopedia of Archaeal and Bacterial Type Strains, Phase II (KMG-II): from individual species to whole genera.</title>
        <authorList>
            <person name="Goeker M."/>
        </authorList>
    </citation>
    <scope>NUCLEOTIDE SEQUENCE [LARGE SCALE GENOMIC DNA]</scope>
    <source>
        <strain evidence="10 11">T4</strain>
    </source>
</reference>
<dbReference type="InterPro" id="IPR039426">
    <property type="entry name" value="TonB-dep_rcpt-like"/>
</dbReference>
<keyword evidence="3 7" id="KW-1134">Transmembrane beta strand</keyword>
<dbReference type="SUPFAM" id="SSF56935">
    <property type="entry name" value="Porins"/>
    <property type="match status" value="1"/>
</dbReference>
<dbReference type="InterPro" id="IPR036942">
    <property type="entry name" value="Beta-barrel_TonB_sf"/>
</dbReference>
<evidence type="ECO:0000313" key="10">
    <source>
        <dbReference type="EMBL" id="PZV77564.1"/>
    </source>
</evidence>
<evidence type="ECO:0000256" key="8">
    <source>
        <dbReference type="SAM" id="SignalP"/>
    </source>
</evidence>
<dbReference type="PROSITE" id="PS52016">
    <property type="entry name" value="TONB_DEPENDENT_REC_3"/>
    <property type="match status" value="1"/>
</dbReference>
<evidence type="ECO:0000313" key="11">
    <source>
        <dbReference type="Proteomes" id="UP000248917"/>
    </source>
</evidence>
<dbReference type="AlphaFoldDB" id="A0A326RSB9"/>
<evidence type="ECO:0000256" key="5">
    <source>
        <dbReference type="ARBA" id="ARBA00023136"/>
    </source>
</evidence>
<dbReference type="Pfam" id="PF13715">
    <property type="entry name" value="CarbopepD_reg_2"/>
    <property type="match status" value="1"/>
</dbReference>
<evidence type="ECO:0000256" key="2">
    <source>
        <dbReference type="ARBA" id="ARBA00022448"/>
    </source>
</evidence>
<gene>
    <name evidence="10" type="ORF">CLV31_12032</name>
</gene>
<dbReference type="EMBL" id="QKTX01000020">
    <property type="protein sequence ID" value="PZV77564.1"/>
    <property type="molecule type" value="Genomic_DNA"/>
</dbReference>
<dbReference type="RefSeq" id="WP_111394791.1">
    <property type="nucleotide sequence ID" value="NZ_QKTX01000020.1"/>
</dbReference>
<dbReference type="Gene3D" id="2.40.170.20">
    <property type="entry name" value="TonB-dependent receptor, beta-barrel domain"/>
    <property type="match status" value="1"/>
</dbReference>
<keyword evidence="11" id="KW-1185">Reference proteome</keyword>
<dbReference type="Proteomes" id="UP000248917">
    <property type="component" value="Unassembled WGS sequence"/>
</dbReference>
<keyword evidence="6 7" id="KW-0998">Cell outer membrane</keyword>
<organism evidence="10 11">
    <name type="scientific">Algoriphagus aquaeductus</name>
    <dbReference type="NCBI Taxonomy" id="475299"/>
    <lineage>
        <taxon>Bacteria</taxon>
        <taxon>Pseudomonadati</taxon>
        <taxon>Bacteroidota</taxon>
        <taxon>Cytophagia</taxon>
        <taxon>Cytophagales</taxon>
        <taxon>Cyclobacteriaceae</taxon>
        <taxon>Algoriphagus</taxon>
    </lineage>
</organism>
<proteinExistence type="inferred from homology"/>
<evidence type="ECO:0000256" key="1">
    <source>
        <dbReference type="ARBA" id="ARBA00004571"/>
    </source>
</evidence>
<dbReference type="InterPro" id="IPR023997">
    <property type="entry name" value="TonB-dep_OMP_SusC/RagA_CS"/>
</dbReference>
<dbReference type="InterPro" id="IPR037066">
    <property type="entry name" value="Plug_dom_sf"/>
</dbReference>
<name>A0A326RSB9_9BACT</name>
<dbReference type="Pfam" id="PF07715">
    <property type="entry name" value="Plug"/>
    <property type="match status" value="1"/>
</dbReference>
<evidence type="ECO:0000256" key="6">
    <source>
        <dbReference type="ARBA" id="ARBA00023237"/>
    </source>
</evidence>
<dbReference type="NCBIfam" id="TIGR04057">
    <property type="entry name" value="SusC_RagA_signa"/>
    <property type="match status" value="1"/>
</dbReference>
<dbReference type="GO" id="GO:0009279">
    <property type="term" value="C:cell outer membrane"/>
    <property type="evidence" value="ECO:0007669"/>
    <property type="project" value="UniProtKB-SubCell"/>
</dbReference>
<keyword evidence="4 7" id="KW-0812">Transmembrane</keyword>
<keyword evidence="2 7" id="KW-0813">Transport</keyword>
<keyword evidence="5 7" id="KW-0472">Membrane</keyword>
<feature type="domain" description="TonB-dependent receptor plug" evidence="9">
    <location>
        <begin position="120"/>
        <end position="224"/>
    </location>
</feature>